<keyword evidence="4" id="KW-1185">Reference proteome</keyword>
<gene>
    <name evidence="3" type="ORF">UA74_18795</name>
</gene>
<accession>A0AAC9PT93</accession>
<organism evidence="3 4">
    <name type="scientific">Actinoalloteichus fjordicus</name>
    <dbReference type="NCBI Taxonomy" id="1612552"/>
    <lineage>
        <taxon>Bacteria</taxon>
        <taxon>Bacillati</taxon>
        <taxon>Actinomycetota</taxon>
        <taxon>Actinomycetes</taxon>
        <taxon>Pseudonocardiales</taxon>
        <taxon>Pseudonocardiaceae</taxon>
        <taxon>Actinoalloteichus</taxon>
    </lineage>
</organism>
<proteinExistence type="predicted"/>
<dbReference type="Proteomes" id="UP000185511">
    <property type="component" value="Chromosome"/>
</dbReference>
<feature type="domain" description="Transcription regulator PadR N-terminal" evidence="2">
    <location>
        <begin position="8"/>
        <end position="80"/>
    </location>
</feature>
<dbReference type="EMBL" id="CP016076">
    <property type="protein sequence ID" value="APU15787.1"/>
    <property type="molecule type" value="Genomic_DNA"/>
</dbReference>
<name>A0AAC9PT93_9PSEU</name>
<dbReference type="InterPro" id="IPR036390">
    <property type="entry name" value="WH_DNA-bd_sf"/>
</dbReference>
<dbReference type="KEGG" id="acad:UA74_18795"/>
<dbReference type="InterPro" id="IPR005149">
    <property type="entry name" value="Tscrpt_reg_PadR_N"/>
</dbReference>
<dbReference type="Gene3D" id="1.10.10.10">
    <property type="entry name" value="Winged helix-like DNA-binding domain superfamily/Winged helix DNA-binding domain"/>
    <property type="match status" value="1"/>
</dbReference>
<dbReference type="RefSeq" id="WP_075741453.1">
    <property type="nucleotide sequence ID" value="NZ_CP016076.1"/>
</dbReference>
<evidence type="ECO:0000313" key="3">
    <source>
        <dbReference type="EMBL" id="APU15787.1"/>
    </source>
</evidence>
<feature type="region of interest" description="Disordered" evidence="1">
    <location>
        <begin position="181"/>
        <end position="205"/>
    </location>
</feature>
<dbReference type="Pfam" id="PF03551">
    <property type="entry name" value="PadR"/>
    <property type="match status" value="1"/>
</dbReference>
<evidence type="ECO:0000256" key="1">
    <source>
        <dbReference type="SAM" id="MobiDB-lite"/>
    </source>
</evidence>
<feature type="compositionally biased region" description="Polar residues" evidence="1">
    <location>
        <begin position="186"/>
        <end position="197"/>
    </location>
</feature>
<protein>
    <submittedName>
        <fullName evidence="3">Transcriptional regulator</fullName>
    </submittedName>
</protein>
<sequence length="205" mass="22419">MSATRLLVLGVVRGFGKAHGYLLHTELSSWAAEGWINVKWGSIYHGLRQLAKLGLLKATEIEEWPGRVDYELTQDGEAEFFRLLRDALRQAEHRPDVLAAGLALMPALPRDEVIALLGERLAALDVKVAELPLDPESRDPGDRQAHLEELAALRGHTARSDAEWTRRLIARLADGAYRLVDDGPSSAGSPGTWTLSGNARGGQCL</sequence>
<evidence type="ECO:0000259" key="2">
    <source>
        <dbReference type="Pfam" id="PF03551"/>
    </source>
</evidence>
<dbReference type="SUPFAM" id="SSF46785">
    <property type="entry name" value="Winged helix' DNA-binding domain"/>
    <property type="match status" value="1"/>
</dbReference>
<dbReference type="InterPro" id="IPR036388">
    <property type="entry name" value="WH-like_DNA-bd_sf"/>
</dbReference>
<dbReference type="PANTHER" id="PTHR33169">
    <property type="entry name" value="PADR-FAMILY TRANSCRIPTIONAL REGULATOR"/>
    <property type="match status" value="1"/>
</dbReference>
<evidence type="ECO:0000313" key="4">
    <source>
        <dbReference type="Proteomes" id="UP000185511"/>
    </source>
</evidence>
<dbReference type="AlphaFoldDB" id="A0AAC9PT93"/>
<reference evidence="4" key="1">
    <citation type="submission" date="2016-06" db="EMBL/GenBank/DDBJ databases">
        <title>Complete genome sequence of Actinoalloteichus fjordicus DSM 46855 (=ADI127-17), type strain of the new species Actinoalloteichus fjordicus.</title>
        <authorList>
            <person name="Ruckert C."/>
            <person name="Nouioui I."/>
            <person name="Willmese J."/>
            <person name="van Wezel G."/>
            <person name="Klenk H.-P."/>
            <person name="Kalinowski J."/>
            <person name="Zotchev S.B."/>
        </authorList>
    </citation>
    <scope>NUCLEOTIDE SEQUENCE [LARGE SCALE GENOMIC DNA]</scope>
    <source>
        <strain evidence="4">ADI127-7</strain>
    </source>
</reference>
<dbReference type="InterPro" id="IPR052509">
    <property type="entry name" value="Metal_resp_DNA-bind_regulator"/>
</dbReference>
<dbReference type="PANTHER" id="PTHR33169:SF14">
    <property type="entry name" value="TRANSCRIPTIONAL REGULATOR RV3488"/>
    <property type="match status" value="1"/>
</dbReference>